<keyword evidence="3" id="KW-1133">Transmembrane helix</keyword>
<feature type="domain" description="SXP/RAL-2 family protein Ani s 5-like cation-binding" evidence="4">
    <location>
        <begin position="260"/>
        <end position="351"/>
    </location>
</feature>
<feature type="region of interest" description="Disordered" evidence="2">
    <location>
        <begin position="372"/>
        <end position="423"/>
    </location>
</feature>
<evidence type="ECO:0000313" key="6">
    <source>
        <dbReference type="EMBL" id="KAK6748860.1"/>
    </source>
</evidence>
<evidence type="ECO:0008006" key="8">
    <source>
        <dbReference type="Google" id="ProtNLM"/>
    </source>
</evidence>
<dbReference type="Gene3D" id="1.20.1070.10">
    <property type="entry name" value="Rhodopsin 7-helix transmembrane proteins"/>
    <property type="match status" value="1"/>
</dbReference>
<dbReference type="InterPro" id="IPR003677">
    <property type="entry name" value="ANIS5_cation-bd"/>
</dbReference>
<organism evidence="6 7">
    <name type="scientific">Necator americanus</name>
    <name type="common">Human hookworm</name>
    <dbReference type="NCBI Taxonomy" id="51031"/>
    <lineage>
        <taxon>Eukaryota</taxon>
        <taxon>Metazoa</taxon>
        <taxon>Ecdysozoa</taxon>
        <taxon>Nematoda</taxon>
        <taxon>Chromadorea</taxon>
        <taxon>Rhabditida</taxon>
        <taxon>Rhabditina</taxon>
        <taxon>Rhabditomorpha</taxon>
        <taxon>Strongyloidea</taxon>
        <taxon>Ancylostomatidae</taxon>
        <taxon>Bunostominae</taxon>
        <taxon>Necator</taxon>
    </lineage>
</organism>
<evidence type="ECO:0000259" key="4">
    <source>
        <dbReference type="Pfam" id="PF02520"/>
    </source>
</evidence>
<feature type="coiled-coil region" evidence="1">
    <location>
        <begin position="298"/>
        <end position="325"/>
    </location>
</feature>
<dbReference type="Pfam" id="PF10328">
    <property type="entry name" value="7TM_GPCR_Srx"/>
    <property type="match status" value="1"/>
</dbReference>
<feature type="domain" description="7TM GPCR serpentine receptor class x (Srx)" evidence="5">
    <location>
        <begin position="133"/>
        <end position="216"/>
    </location>
</feature>
<evidence type="ECO:0000256" key="3">
    <source>
        <dbReference type="SAM" id="Phobius"/>
    </source>
</evidence>
<keyword evidence="3" id="KW-0812">Transmembrane</keyword>
<proteinExistence type="predicted"/>
<keyword evidence="3" id="KW-0472">Membrane</keyword>
<dbReference type="PANTHER" id="PTHR21593:SF36">
    <property type="entry name" value="DUF148 DOMAIN-CONTAINING PROTEIN-RELATED"/>
    <property type="match status" value="1"/>
</dbReference>
<keyword evidence="7" id="KW-1185">Reference proteome</keyword>
<feature type="transmembrane region" description="Helical" evidence="3">
    <location>
        <begin position="219"/>
        <end position="237"/>
    </location>
</feature>
<dbReference type="InterPro" id="IPR052823">
    <property type="entry name" value="SXP/RAL-2_related"/>
</dbReference>
<dbReference type="Proteomes" id="UP001303046">
    <property type="component" value="Unassembled WGS sequence"/>
</dbReference>
<reference evidence="6 7" key="1">
    <citation type="submission" date="2023-08" db="EMBL/GenBank/DDBJ databases">
        <title>A Necator americanus chromosomal reference genome.</title>
        <authorList>
            <person name="Ilik V."/>
            <person name="Petrzelkova K.J."/>
            <person name="Pardy F."/>
            <person name="Fuh T."/>
            <person name="Niatou-Singa F.S."/>
            <person name="Gouil Q."/>
            <person name="Baker L."/>
            <person name="Ritchie M.E."/>
            <person name="Jex A.R."/>
            <person name="Gazzola D."/>
            <person name="Li H."/>
            <person name="Toshio Fujiwara R."/>
            <person name="Zhan B."/>
            <person name="Aroian R.V."/>
            <person name="Pafco B."/>
            <person name="Schwarz E.M."/>
        </authorList>
    </citation>
    <scope>NUCLEOTIDE SEQUENCE [LARGE SCALE GENOMIC DNA]</scope>
    <source>
        <strain evidence="6 7">Aroian</strain>
        <tissue evidence="6">Whole animal</tissue>
    </source>
</reference>
<feature type="transmembrane region" description="Helical" evidence="3">
    <location>
        <begin position="158"/>
        <end position="179"/>
    </location>
</feature>
<feature type="transmembrane region" description="Helical" evidence="3">
    <location>
        <begin position="191"/>
        <end position="212"/>
    </location>
</feature>
<dbReference type="Pfam" id="PF02520">
    <property type="entry name" value="ANIS5_cation-bd"/>
    <property type="match status" value="1"/>
</dbReference>
<comment type="caution">
    <text evidence="6">The sequence shown here is derived from an EMBL/GenBank/DDBJ whole genome shotgun (WGS) entry which is preliminary data.</text>
</comment>
<dbReference type="PANTHER" id="PTHR21593">
    <property type="entry name" value="PRION-LIKE- Q/N-RICH -DOMAIN-BEARING PROTEIN PROTEIN"/>
    <property type="match status" value="1"/>
</dbReference>
<evidence type="ECO:0000259" key="5">
    <source>
        <dbReference type="Pfam" id="PF10328"/>
    </source>
</evidence>
<dbReference type="InterPro" id="IPR019430">
    <property type="entry name" value="7TM_GPCR_serpentine_rcpt_Srx"/>
</dbReference>
<evidence type="ECO:0000313" key="7">
    <source>
        <dbReference type="Proteomes" id="UP001303046"/>
    </source>
</evidence>
<keyword evidence="1" id="KW-0175">Coiled coil</keyword>
<evidence type="ECO:0000256" key="1">
    <source>
        <dbReference type="SAM" id="Coils"/>
    </source>
</evidence>
<feature type="transmembrane region" description="Helical" evidence="3">
    <location>
        <begin position="125"/>
        <end position="146"/>
    </location>
</feature>
<accession>A0ABR1DG02</accession>
<name>A0ABR1DG02_NECAM</name>
<gene>
    <name evidence="6" type="primary">Necator_chrIV.g14760</name>
    <name evidence="6" type="ORF">RB195_001465</name>
</gene>
<sequence length="423" mass="47889">MGKKNQLDSEESIRNEMLEMRLQRCCICAQLSDGGGELHCQQRRTTADRPTDPIDDDDRSTDHHAEKSMSPPPLPSDDDEGRKWAMNRFIDGCDCTAASHFTSDSLLCKAGMNDKNTDQLDIHTLAGVVLAVVAPLGVAANAYVFVSVLRRRKTRSSFLTLCASKALFNLITCFVFLFWCTPTAFRGSYFLPPIVGLIFGDVIGGMVYLGGVITQTRKVFDMHFLLLLAGFLVYTTAQPTQNFNKIPNFPFLQGVSALGLQEFQKLFNTRDLTRSQWEANILRWAEKFNVKQSVLQFKQKVEKEKQAAEDELLEAMAKLMQFFKEYQDVGDNSKLTWSQADAKRQELVTKLTPKQQQAAAALSEIFAPVYDEQTQKQPEQYVPGPYGPRERQQYGVGEQAAYGESPYGERPRREAHRFERVDY</sequence>
<evidence type="ECO:0000256" key="2">
    <source>
        <dbReference type="SAM" id="MobiDB-lite"/>
    </source>
</evidence>
<feature type="compositionally biased region" description="Basic and acidic residues" evidence="2">
    <location>
        <begin position="407"/>
        <end position="423"/>
    </location>
</feature>
<dbReference type="SUPFAM" id="SSF81321">
    <property type="entry name" value="Family A G protein-coupled receptor-like"/>
    <property type="match status" value="1"/>
</dbReference>
<dbReference type="EMBL" id="JAVFWL010000004">
    <property type="protein sequence ID" value="KAK6748860.1"/>
    <property type="molecule type" value="Genomic_DNA"/>
</dbReference>
<feature type="region of interest" description="Disordered" evidence="2">
    <location>
        <begin position="39"/>
        <end position="81"/>
    </location>
</feature>
<protein>
    <recommendedName>
        <fullName evidence="8">SXP/RAL-2 family protein Ani s 5-like cation-binding domain-containing protein</fullName>
    </recommendedName>
</protein>